<dbReference type="GO" id="GO:0016491">
    <property type="term" value="F:oxidoreductase activity"/>
    <property type="evidence" value="ECO:0007669"/>
    <property type="project" value="InterPro"/>
</dbReference>
<protein>
    <submittedName>
        <fullName evidence="2">Xanthine dehydrogenase family protein molybdopterin-binding subunit</fullName>
    </submittedName>
</protein>
<dbReference type="InterPro" id="IPR012368">
    <property type="entry name" value="OxRdtase_Mopterin-bd_su_IorB"/>
</dbReference>
<comment type="caution">
    <text evidence="2">The sequence shown here is derived from an EMBL/GenBank/DDBJ whole genome shotgun (WGS) entry which is preliminary data.</text>
</comment>
<name>A0AAW3ZLZ0_9GAMM</name>
<dbReference type="PROSITE" id="PS51318">
    <property type="entry name" value="TAT"/>
    <property type="match status" value="1"/>
</dbReference>
<gene>
    <name evidence="2" type="ORF">IFO71_15120</name>
</gene>
<dbReference type="PIRSF" id="PIRSF036389">
    <property type="entry name" value="IOR_B"/>
    <property type="match status" value="1"/>
</dbReference>
<dbReference type="RefSeq" id="WP_192030492.1">
    <property type="nucleotide sequence ID" value="NZ_JACYTR010000039.1"/>
</dbReference>
<evidence type="ECO:0000259" key="1">
    <source>
        <dbReference type="SMART" id="SM01008"/>
    </source>
</evidence>
<dbReference type="AlphaFoldDB" id="A0AAW3ZLZ0"/>
<organism evidence="2 3">
    <name type="scientific">Pseudomarimonas arenosa</name>
    <dbReference type="NCBI Taxonomy" id="2774145"/>
    <lineage>
        <taxon>Bacteria</taxon>
        <taxon>Pseudomonadati</taxon>
        <taxon>Pseudomonadota</taxon>
        <taxon>Gammaproteobacteria</taxon>
        <taxon>Lysobacterales</taxon>
        <taxon>Lysobacteraceae</taxon>
        <taxon>Pseudomarimonas</taxon>
    </lineage>
</organism>
<dbReference type="SMART" id="SM01008">
    <property type="entry name" value="Ald_Xan_dh_C"/>
    <property type="match status" value="1"/>
</dbReference>
<dbReference type="Proteomes" id="UP000613768">
    <property type="component" value="Unassembled WGS sequence"/>
</dbReference>
<accession>A0AAW3ZLZ0</accession>
<dbReference type="Pfam" id="PF20256">
    <property type="entry name" value="MoCoBD_2"/>
    <property type="match status" value="2"/>
</dbReference>
<proteinExistence type="predicted"/>
<dbReference type="Gene3D" id="3.90.1170.50">
    <property type="entry name" value="Aldehyde oxidase/xanthine dehydrogenase, a/b hammerhead"/>
    <property type="match status" value="1"/>
</dbReference>
<dbReference type="InterPro" id="IPR006311">
    <property type="entry name" value="TAT_signal"/>
</dbReference>
<dbReference type="EMBL" id="JACYTR010000039">
    <property type="protein sequence ID" value="MBD8527071.1"/>
    <property type="molecule type" value="Genomic_DNA"/>
</dbReference>
<dbReference type="InterPro" id="IPR000674">
    <property type="entry name" value="Ald_Oxase/Xan_DH_a/b"/>
</dbReference>
<evidence type="ECO:0000313" key="2">
    <source>
        <dbReference type="EMBL" id="MBD8527071.1"/>
    </source>
</evidence>
<dbReference type="InterPro" id="IPR046867">
    <property type="entry name" value="AldOxase/xan_DH_MoCoBD2"/>
</dbReference>
<keyword evidence="3" id="KW-1185">Reference proteome</keyword>
<reference evidence="2 3" key="1">
    <citation type="submission" date="2020-09" db="EMBL/GenBank/DDBJ databases">
        <title>Pseudoxanthomonas sp. CAU 1598 isolated from sand of Yaerae Beach.</title>
        <authorList>
            <person name="Kim W."/>
        </authorList>
    </citation>
    <scope>NUCLEOTIDE SEQUENCE [LARGE SCALE GENOMIC DNA]</scope>
    <source>
        <strain evidence="2 3">CAU 1598</strain>
    </source>
</reference>
<dbReference type="InterPro" id="IPR052516">
    <property type="entry name" value="N-heterocyclic_Hydroxylase"/>
</dbReference>
<dbReference type="Gene3D" id="3.30.365.10">
    <property type="entry name" value="Aldehyde oxidase/xanthine dehydrogenase, molybdopterin binding domain"/>
    <property type="match status" value="4"/>
</dbReference>
<dbReference type="PROSITE" id="PS51257">
    <property type="entry name" value="PROKAR_LIPOPROTEIN"/>
    <property type="match status" value="1"/>
</dbReference>
<dbReference type="InterPro" id="IPR008274">
    <property type="entry name" value="AldOxase/xan_DH_MoCoBD1"/>
</dbReference>
<sequence>MKVQPLSRRHFLRLTSIASTGLFLGFGLGCAEQAGPLKHKPTVRSAQLSAFLNIDTDGLITLIYKKTEMGQGVRTLAAVVVAEELDAPLAQIRVVNPSPSSTYGGMETGGSYTAAYTFNAVRGHLATVRQMLCQAAAQQWGVALNACATEQGRVVNRHTGETLGYGALAEAAAKLTPPTSAPTKQKQQLRLLGKSHPNQHNRDMVTGQAKYGIDHAIDGMLHASLVRAPVVGGRLLSFDDTECRTVPGFVRAVAIEGTQVSDFPEYIRSSVAVLATNSWSAMQAAQKLQVEWQLGQNQEFASVGYMQELRDLAQLPGLVFREEGTLESAMAAADQVLNAEYSGPFLAHAPMEPMNCTASLSAERCEIWVPCHAQNRLLEAVKSITGLAEDAIQIHTTLIGGSFGRRLQVDYAIEALLISSAAAAPVKLVWSREQDMRFACYRSPYVQKLSGAVKDGRIVAWEQRIACSSVWKLREPQMLENGLDFTVFMPAKIMAYAIPNIRMSQHITALPVPLAWWRASYPTINYTVQECFLDELIRASGRDPFEARLELLADDQQPIEVPWKEGWGSDVIERGRMARVLRELKAKSGWQDAKSPGQGRGIAAIVYSGTYVAQMVELSVRDNELKLERVVCVVDCGFALNPDNVRAQMEGGIIFGLSAALFGEISFAAGQVQQSNFHDYRILTLAQTPAIEVHIIESDAGVSGVGEPGTHPIMAATCNAIFDACGLRIRDLPIATKLSVV</sequence>
<dbReference type="SUPFAM" id="SSF56003">
    <property type="entry name" value="Molybdenum cofactor-binding domain"/>
    <property type="match status" value="2"/>
</dbReference>
<dbReference type="Pfam" id="PF02738">
    <property type="entry name" value="MoCoBD_1"/>
    <property type="match status" value="1"/>
</dbReference>
<dbReference type="PANTHER" id="PTHR47495">
    <property type="entry name" value="ALDEHYDE DEHYDROGENASE"/>
    <property type="match status" value="1"/>
</dbReference>
<feature type="domain" description="Aldehyde oxidase/xanthine dehydrogenase a/b hammerhead" evidence="1">
    <location>
        <begin position="206"/>
        <end position="296"/>
    </location>
</feature>
<evidence type="ECO:0000313" key="3">
    <source>
        <dbReference type="Proteomes" id="UP000613768"/>
    </source>
</evidence>
<dbReference type="PANTHER" id="PTHR47495:SF2">
    <property type="entry name" value="ALDEHYDE DEHYDROGENASE"/>
    <property type="match status" value="1"/>
</dbReference>
<dbReference type="InterPro" id="IPR037165">
    <property type="entry name" value="AldOxase/xan_DH_Mopterin-bd_sf"/>
</dbReference>